<accession>A0AAD5M586</accession>
<dbReference type="AlphaFoldDB" id="A0AAD5M586"/>
<comment type="caution">
    <text evidence="2">The sequence shown here is derived from an EMBL/GenBank/DDBJ whole genome shotgun (WGS) entry which is preliminary data.</text>
</comment>
<dbReference type="EMBL" id="JAHQIW010001045">
    <property type="protein sequence ID" value="KAJ1351305.1"/>
    <property type="molecule type" value="Genomic_DNA"/>
</dbReference>
<feature type="compositionally biased region" description="Basic and acidic residues" evidence="1">
    <location>
        <begin position="75"/>
        <end position="94"/>
    </location>
</feature>
<feature type="compositionally biased region" description="Basic and acidic residues" evidence="1">
    <location>
        <begin position="198"/>
        <end position="218"/>
    </location>
</feature>
<protein>
    <submittedName>
        <fullName evidence="2">Uncharacterized protein</fullName>
    </submittedName>
</protein>
<evidence type="ECO:0000313" key="3">
    <source>
        <dbReference type="Proteomes" id="UP001196413"/>
    </source>
</evidence>
<reference evidence="2" key="1">
    <citation type="submission" date="2021-06" db="EMBL/GenBank/DDBJ databases">
        <title>Parelaphostrongylus tenuis whole genome reference sequence.</title>
        <authorList>
            <person name="Garwood T.J."/>
            <person name="Larsen P.A."/>
            <person name="Fountain-Jones N.M."/>
            <person name="Garbe J.R."/>
            <person name="Macchietto M.G."/>
            <person name="Kania S.A."/>
            <person name="Gerhold R.W."/>
            <person name="Richards J.E."/>
            <person name="Wolf T.M."/>
        </authorList>
    </citation>
    <scope>NUCLEOTIDE SEQUENCE</scope>
    <source>
        <strain evidence="2">MNPRO001-30</strain>
        <tissue evidence="2">Meninges</tissue>
    </source>
</reference>
<sequence length="251" mass="27746">MSGKLNSGMVAIRSNSRKIPLSTAIEKGVKSNGSPRRAKAKRRSKDDRREDPSSLVSGPKIGKGPRKSPVPAGMKIRDESENAKDVLRREEKIKIGKASDSTAKSKEAVKPYEAKRDCSHAQVKEDVGEDRSEDYGSISREDTTRTFTPPSGKLKRRASNQSLQDSEEYHSERIVKRMSNSIKNQDGMRSSRSSSASDRTEDGHDGARQDDSEVHSEEELVNSDVESHLGHLHSSEKSHSGTKSYPIRDVS</sequence>
<name>A0AAD5M586_PARTN</name>
<evidence type="ECO:0000256" key="1">
    <source>
        <dbReference type="SAM" id="MobiDB-lite"/>
    </source>
</evidence>
<feature type="compositionally biased region" description="Polar residues" evidence="1">
    <location>
        <begin position="178"/>
        <end position="188"/>
    </location>
</feature>
<feature type="region of interest" description="Disordered" evidence="1">
    <location>
        <begin position="1"/>
        <end position="251"/>
    </location>
</feature>
<feature type="compositionally biased region" description="Basic and acidic residues" evidence="1">
    <location>
        <begin position="103"/>
        <end position="144"/>
    </location>
</feature>
<dbReference type="Proteomes" id="UP001196413">
    <property type="component" value="Unassembled WGS sequence"/>
</dbReference>
<organism evidence="2 3">
    <name type="scientific">Parelaphostrongylus tenuis</name>
    <name type="common">Meningeal worm</name>
    <dbReference type="NCBI Taxonomy" id="148309"/>
    <lineage>
        <taxon>Eukaryota</taxon>
        <taxon>Metazoa</taxon>
        <taxon>Ecdysozoa</taxon>
        <taxon>Nematoda</taxon>
        <taxon>Chromadorea</taxon>
        <taxon>Rhabditida</taxon>
        <taxon>Rhabditina</taxon>
        <taxon>Rhabditomorpha</taxon>
        <taxon>Strongyloidea</taxon>
        <taxon>Metastrongylidae</taxon>
        <taxon>Parelaphostrongylus</taxon>
    </lineage>
</organism>
<keyword evidence="3" id="KW-1185">Reference proteome</keyword>
<evidence type="ECO:0000313" key="2">
    <source>
        <dbReference type="EMBL" id="KAJ1351305.1"/>
    </source>
</evidence>
<proteinExistence type="predicted"/>
<feature type="compositionally biased region" description="Basic and acidic residues" evidence="1">
    <location>
        <begin position="225"/>
        <end position="239"/>
    </location>
</feature>
<gene>
    <name evidence="2" type="ORF">KIN20_007291</name>
</gene>